<protein>
    <recommendedName>
        <fullName evidence="4">START domain-containing protein</fullName>
    </recommendedName>
</protein>
<dbReference type="PANTHER" id="PTHR13510">
    <property type="entry name" value="FYVE-FINGER-CONTAINING RAB5 EFFECTOR PROTEIN RABENOSYN-5-RELATED"/>
    <property type="match status" value="1"/>
</dbReference>
<feature type="region of interest" description="Disordered" evidence="1">
    <location>
        <begin position="569"/>
        <end position="633"/>
    </location>
</feature>
<name>A0A1V9YLU9_ACHHY</name>
<keyword evidence="3" id="KW-1185">Reference proteome</keyword>
<dbReference type="OrthoDB" id="79742at2759"/>
<reference evidence="2 3" key="1">
    <citation type="journal article" date="2014" name="Genome Biol. Evol.">
        <title>The secreted proteins of Achlya hypogyna and Thraustotheca clavata identify the ancestral oomycete secretome and reveal gene acquisitions by horizontal gene transfer.</title>
        <authorList>
            <person name="Misner I."/>
            <person name="Blouin N."/>
            <person name="Leonard G."/>
            <person name="Richards T.A."/>
            <person name="Lane C.E."/>
        </authorList>
    </citation>
    <scope>NUCLEOTIDE SEQUENCE [LARGE SCALE GENOMIC DNA]</scope>
    <source>
        <strain evidence="2 3">ATCC 48635</strain>
    </source>
</reference>
<dbReference type="PANTHER" id="PTHR13510:SF44">
    <property type="entry name" value="RABENOSYN-5"/>
    <property type="match status" value="1"/>
</dbReference>
<sequence length="633" mass="69456">MLFKIQALATQGMADLIAWARPEGRLTANTTNWAFEACRVELDLDGAGTFDDVVRLYRTPDDLAAAQAHVHVTKSQVLYKFTSSMDISLRWGVFRAPFPFMRERCATYLEYTKEFTDRSGHRGFARFIRSHALGNVDDADYVRANIRSWGVVVVATADPNILHVSSTVDIDWHGNTPSCIATMMTSRHAQAIKSLPSVLRHSNKTTAQRCAVCTNKSNAFNRYSKLVLCSDCTKPVCSSCRTLASCDRGASSCWGCVKSRVVVRRLSSAGLRRVDQSHVSEKKLGWYMSAPRHSLAADMPLSASVSAAHTAATEGLHELIHWAAQTGQVAPKTARLTFEACRHELVLDGAGNFDDLVALYRNPTDAAAALYNVHVDKSQVVFSCPSDDANTKVSVRWGTFKAPLPFMRDRCATYLEATQTFNDASGRRGFARYIRSHATGVLHGSNVPVEIRSWGVVFVETADPNVLHVSSTVDIDWRGNAPAWVATMMTSRRAQAIKHLAQVLRLSKKLAAARCAICLTKPFFLARDTQLAPCRDCARPVCTNCRALGAGDGESTSCWACVSAKSKKAGRPPSKSLAMADDAPQTCRRKSSSEYMAHGWYTPQNHRRSKGTPVDLSYLPPASNAAPVPTFVK</sequence>
<proteinExistence type="predicted"/>
<dbReference type="EMBL" id="JNBR01001490">
    <property type="protein sequence ID" value="OQR86690.1"/>
    <property type="molecule type" value="Genomic_DNA"/>
</dbReference>
<dbReference type="AlphaFoldDB" id="A0A1V9YLU9"/>
<dbReference type="InterPro" id="IPR023393">
    <property type="entry name" value="START-like_dom_sf"/>
</dbReference>
<evidence type="ECO:0000256" key="1">
    <source>
        <dbReference type="SAM" id="MobiDB-lite"/>
    </source>
</evidence>
<accession>A0A1V9YLU9</accession>
<comment type="caution">
    <text evidence="2">The sequence shown here is derived from an EMBL/GenBank/DDBJ whole genome shotgun (WGS) entry which is preliminary data.</text>
</comment>
<evidence type="ECO:0000313" key="3">
    <source>
        <dbReference type="Proteomes" id="UP000243579"/>
    </source>
</evidence>
<dbReference type="InterPro" id="IPR052727">
    <property type="entry name" value="Rab4/Rab5_effector"/>
</dbReference>
<organism evidence="2 3">
    <name type="scientific">Achlya hypogyna</name>
    <name type="common">Oomycete</name>
    <name type="synonym">Protoachlya hypogyna</name>
    <dbReference type="NCBI Taxonomy" id="1202772"/>
    <lineage>
        <taxon>Eukaryota</taxon>
        <taxon>Sar</taxon>
        <taxon>Stramenopiles</taxon>
        <taxon>Oomycota</taxon>
        <taxon>Saprolegniomycetes</taxon>
        <taxon>Saprolegniales</taxon>
        <taxon>Achlyaceae</taxon>
        <taxon>Achlya</taxon>
    </lineage>
</organism>
<dbReference type="Gene3D" id="3.30.530.20">
    <property type="match status" value="2"/>
</dbReference>
<gene>
    <name evidence="2" type="ORF">ACHHYP_10289</name>
</gene>
<evidence type="ECO:0008006" key="4">
    <source>
        <dbReference type="Google" id="ProtNLM"/>
    </source>
</evidence>
<dbReference type="Proteomes" id="UP000243579">
    <property type="component" value="Unassembled WGS sequence"/>
</dbReference>
<evidence type="ECO:0000313" key="2">
    <source>
        <dbReference type="EMBL" id="OQR86690.1"/>
    </source>
</evidence>